<dbReference type="AlphaFoldDB" id="A0A447U8B5"/>
<gene>
    <name evidence="4" type="primary">ybaL_1</name>
    <name evidence="4" type="ORF">NCTC6754_07830</name>
</gene>
<reference evidence="4 5" key="1">
    <citation type="submission" date="2018-12" db="EMBL/GenBank/DDBJ databases">
        <authorList>
            <consortium name="Pathogen Informatics"/>
        </authorList>
    </citation>
    <scope>NUCLEOTIDE SEQUENCE [LARGE SCALE GENOMIC DNA]</scope>
    <source>
        <strain evidence="4 5">NCTC6754</strain>
    </source>
</reference>
<dbReference type="PANTHER" id="PTHR42751:SF1">
    <property type="entry name" value="CATION_PROTON ANTIPORTER YBAL-RELATED"/>
    <property type="match status" value="1"/>
</dbReference>
<dbReference type="PANTHER" id="PTHR42751">
    <property type="entry name" value="SODIUM/HYDROGEN EXCHANGER FAMILY/TRKA DOMAIN PROTEIN"/>
    <property type="match status" value="1"/>
</dbReference>
<dbReference type="Gene3D" id="1.20.1530.20">
    <property type="match status" value="1"/>
</dbReference>
<feature type="transmembrane region" description="Helical" evidence="3">
    <location>
        <begin position="6"/>
        <end position="25"/>
    </location>
</feature>
<evidence type="ECO:0000313" key="4">
    <source>
        <dbReference type="EMBL" id="VEB62434.1"/>
    </source>
</evidence>
<keyword evidence="2" id="KW-0813">Transport</keyword>
<organism evidence="4 5">
    <name type="scientific">Salmonella enterica I</name>
    <dbReference type="NCBI Taxonomy" id="59201"/>
    <lineage>
        <taxon>Bacteria</taxon>
        <taxon>Pseudomonadati</taxon>
        <taxon>Pseudomonadota</taxon>
        <taxon>Gammaproteobacteria</taxon>
        <taxon>Enterobacterales</taxon>
        <taxon>Enterobacteriaceae</taxon>
        <taxon>Salmonella</taxon>
    </lineage>
</organism>
<evidence type="ECO:0000256" key="3">
    <source>
        <dbReference type="SAM" id="Phobius"/>
    </source>
</evidence>
<keyword evidence="3" id="KW-0812">Transmembrane</keyword>
<protein>
    <submittedName>
        <fullName evidence="4">Transport protein</fullName>
    </submittedName>
</protein>
<name>A0A447U8B5_SALET</name>
<dbReference type="Proteomes" id="UP000269208">
    <property type="component" value="Chromosome"/>
</dbReference>
<keyword evidence="3" id="KW-0472">Membrane</keyword>
<dbReference type="EMBL" id="LR134190">
    <property type="protein sequence ID" value="VEB62434.1"/>
    <property type="molecule type" value="Genomic_DNA"/>
</dbReference>
<sequence>MHHATPLITTIVGGLVLAFILGMIANKLRISPLVGYLLAGVLAGPFTPGFCCGYQTGTGAGGARRDSIDVRRRAAFFAEGFDGGKVYRHSRRCRSDSGGDAAGYGAFPPCWDGH</sequence>
<evidence type="ECO:0000313" key="5">
    <source>
        <dbReference type="Proteomes" id="UP000269208"/>
    </source>
</evidence>
<dbReference type="InterPro" id="IPR038770">
    <property type="entry name" value="Na+/solute_symporter_sf"/>
</dbReference>
<evidence type="ECO:0000256" key="2">
    <source>
        <dbReference type="ARBA" id="ARBA00022448"/>
    </source>
</evidence>
<proteinExistence type="inferred from homology"/>
<accession>A0A447U8B5</accession>
<comment type="similarity">
    <text evidence="1">Belongs to the monovalent cation:proton antiporter 2 (CPA2) transporter (TC 2.A.37) family.</text>
</comment>
<keyword evidence="3" id="KW-1133">Transmembrane helix</keyword>
<evidence type="ECO:0000256" key="1">
    <source>
        <dbReference type="ARBA" id="ARBA00005551"/>
    </source>
</evidence>